<dbReference type="GO" id="GO:0004519">
    <property type="term" value="F:endonuclease activity"/>
    <property type="evidence" value="ECO:0007669"/>
    <property type="project" value="UniProtKB-KW"/>
</dbReference>
<accession>A0ABT7APT4</accession>
<comment type="caution">
    <text evidence="1">The sequence shown here is derived from an EMBL/GenBank/DDBJ whole genome shotgun (WGS) entry which is preliminary data.</text>
</comment>
<keyword evidence="2" id="KW-1185">Reference proteome</keyword>
<dbReference type="Gene3D" id="1.10.30.50">
    <property type="match status" value="1"/>
</dbReference>
<dbReference type="EMBL" id="JAQOSP010000039">
    <property type="protein sequence ID" value="MDJ1168914.1"/>
    <property type="molecule type" value="Genomic_DNA"/>
</dbReference>
<dbReference type="RefSeq" id="WP_283752678.1">
    <property type="nucleotide sequence ID" value="NZ_JAQOSP010000039.1"/>
</dbReference>
<evidence type="ECO:0000313" key="1">
    <source>
        <dbReference type="EMBL" id="MDJ1168914.1"/>
    </source>
</evidence>
<keyword evidence="1" id="KW-0540">Nuclease</keyword>
<reference evidence="1 2" key="1">
    <citation type="submission" date="2023-01" db="EMBL/GenBank/DDBJ databases">
        <title>Novel diversity within Roseofilum (Cyanobacteria; Desertifilaceae) from marine benthic mats with descriptions of four novel species.</title>
        <authorList>
            <person name="Wang Y."/>
            <person name="Berthold D.E."/>
            <person name="Hu J."/>
            <person name="Lefler F.W."/>
            <person name="Laughinghouse H.D. IV."/>
        </authorList>
    </citation>
    <scope>NUCLEOTIDE SEQUENCE [LARGE SCALE GENOMIC DNA]</scope>
    <source>
        <strain evidence="1 2">BLCC-M154</strain>
    </source>
</reference>
<organism evidence="1 2">
    <name type="scientific">Roseofilum acuticapitatum BLCC-M154</name>
    <dbReference type="NCBI Taxonomy" id="3022444"/>
    <lineage>
        <taxon>Bacteria</taxon>
        <taxon>Bacillati</taxon>
        <taxon>Cyanobacteriota</taxon>
        <taxon>Cyanophyceae</taxon>
        <taxon>Desertifilales</taxon>
        <taxon>Desertifilaceae</taxon>
        <taxon>Roseofilum</taxon>
        <taxon>Roseofilum acuticapitatum</taxon>
    </lineage>
</organism>
<sequence>MSLDNATHRSRDRYPENWNELSASIKAAASWRCQKCGKQCIRPQEKTPGLSVSERRARTLNVHHRNFKPEDNRLENLVALCTGCHLGYHQNRRGNVSPGQLELW</sequence>
<proteinExistence type="predicted"/>
<name>A0ABT7APT4_9CYAN</name>
<keyword evidence="1" id="KW-0255">Endonuclease</keyword>
<protein>
    <submittedName>
        <fullName evidence="1">HNH endonuclease</fullName>
    </submittedName>
</protein>
<evidence type="ECO:0000313" key="2">
    <source>
        <dbReference type="Proteomes" id="UP001235303"/>
    </source>
</evidence>
<gene>
    <name evidence="1" type="ORF">PMG71_05700</name>
</gene>
<dbReference type="Proteomes" id="UP001235303">
    <property type="component" value="Unassembled WGS sequence"/>
</dbReference>
<keyword evidence="1" id="KW-0378">Hydrolase</keyword>